<dbReference type="PANTHER" id="PTHR32338:SF10">
    <property type="entry name" value="N-ACETYL-GAMMA-GLUTAMYL-PHOSPHATE REDUCTASE, CHLOROPLASTIC-RELATED"/>
    <property type="match status" value="1"/>
</dbReference>
<dbReference type="CDD" id="cd23934">
    <property type="entry name" value="AGPR_1_C"/>
    <property type="match status" value="1"/>
</dbReference>
<dbReference type="Gene3D" id="3.40.50.720">
    <property type="entry name" value="NAD(P)-binding Rossmann-like Domain"/>
    <property type="match status" value="1"/>
</dbReference>
<keyword evidence="5 7" id="KW-0560">Oxidoreductase</keyword>
<comment type="function">
    <text evidence="7">Catalyzes the NADPH-dependent reduction of N-acetyl-5-glutamyl phosphate to yield N-acetyl-L-glutamate 5-semialdehyde.</text>
</comment>
<dbReference type="HAMAP" id="MF_00150">
    <property type="entry name" value="ArgC_type1"/>
    <property type="match status" value="1"/>
</dbReference>
<comment type="pathway">
    <text evidence="1 7">Amino-acid biosynthesis; L-arginine biosynthesis; N(2)-acetyl-L-ornithine from L-glutamate: step 3/4.</text>
</comment>
<protein>
    <recommendedName>
        <fullName evidence="7">N-acetyl-gamma-glutamyl-phosphate reductase</fullName>
        <shortName evidence="7">AGPR</shortName>
        <ecNumber evidence="7">1.2.1.38</ecNumber>
    </recommendedName>
    <alternativeName>
        <fullName evidence="7">N-acetyl-glutamate semialdehyde dehydrogenase</fullName>
        <shortName evidence="7">NAGSA dehydrogenase</shortName>
    </alternativeName>
</protein>
<keyword evidence="7" id="KW-0963">Cytoplasm</keyword>
<dbReference type="Pfam" id="PF01118">
    <property type="entry name" value="Semialdhyde_dh"/>
    <property type="match status" value="1"/>
</dbReference>
<dbReference type="Pfam" id="PF22698">
    <property type="entry name" value="Semialdhyde_dhC_1"/>
    <property type="match status" value="1"/>
</dbReference>
<dbReference type="EMBL" id="CGIH01000018">
    <property type="protein sequence ID" value="CFX34181.1"/>
    <property type="molecule type" value="Genomic_DNA"/>
</dbReference>
<dbReference type="PANTHER" id="PTHR32338">
    <property type="entry name" value="N-ACETYL-GAMMA-GLUTAMYL-PHOSPHATE REDUCTASE, CHLOROPLASTIC-RELATED-RELATED"/>
    <property type="match status" value="1"/>
</dbReference>
<sequence length="345" mass="37626">MYKIGIIGDGYTAAELLRLLAGHDELQAVMISSTENIGKNIGDVYPHLRAYYNLVCQPTDLEQIKKSCEAVFLALPHGLSVPMVKDLFGAGIKCVDLGADFRLQDVNTYQKYYETRHEAPEMLAQAVYGLPELNREAIKTSQIVANPGCFPTSAILPIAPLLEAGLIEHQGIIIDSKSGVSGAGKALKASSHFCEVNEGFKAYGLGTHRHGPEIAQELSRAAGEKVEMIFTPHLVPMNRGILTTCYLRLRPGQKAAQVREVLLEKYQAELFVQVLEEGVTPNTKWVYGTNFLYIGIYADDDTGNVILVSALDNLCKGASGQAIQNMNLMLGLEESQGLRGLGIYP</sequence>
<dbReference type="OrthoDB" id="9801289at2"/>
<dbReference type="GO" id="GO:0005737">
    <property type="term" value="C:cytoplasm"/>
    <property type="evidence" value="ECO:0007669"/>
    <property type="project" value="UniProtKB-SubCell"/>
</dbReference>
<keyword evidence="12" id="KW-1185">Reference proteome</keyword>
<evidence type="ECO:0000256" key="3">
    <source>
        <dbReference type="ARBA" id="ARBA00022605"/>
    </source>
</evidence>
<dbReference type="UniPathway" id="UPA00068">
    <property type="reaction ID" value="UER00108"/>
</dbReference>
<feature type="domain" description="Semialdehyde dehydrogenase NAD-binding" evidence="9">
    <location>
        <begin position="3"/>
        <end position="141"/>
    </location>
</feature>
<evidence type="ECO:0000256" key="6">
    <source>
        <dbReference type="ARBA" id="ARBA00050557"/>
    </source>
</evidence>
<comment type="catalytic activity">
    <reaction evidence="6 7">
        <text>N-acetyl-L-glutamate 5-semialdehyde + phosphate + NADP(+) = N-acetyl-L-glutamyl 5-phosphate + NADPH + H(+)</text>
        <dbReference type="Rhea" id="RHEA:21588"/>
        <dbReference type="ChEBI" id="CHEBI:15378"/>
        <dbReference type="ChEBI" id="CHEBI:29123"/>
        <dbReference type="ChEBI" id="CHEBI:43474"/>
        <dbReference type="ChEBI" id="CHEBI:57783"/>
        <dbReference type="ChEBI" id="CHEBI:57936"/>
        <dbReference type="ChEBI" id="CHEBI:58349"/>
        <dbReference type="EC" id="1.2.1.38"/>
    </reaction>
</comment>
<dbReference type="STRING" id="690567.1052"/>
<gene>
    <name evidence="7" type="primary">argC</name>
    <name evidence="11" type="ORF">1052</name>
    <name evidence="10" type="ORF">339</name>
</gene>
<dbReference type="InterPro" id="IPR036291">
    <property type="entry name" value="NAD(P)-bd_dom_sf"/>
</dbReference>
<dbReference type="GO" id="GO:0003942">
    <property type="term" value="F:N-acetyl-gamma-glutamyl-phosphate reductase activity"/>
    <property type="evidence" value="ECO:0007669"/>
    <property type="project" value="UniProtKB-UniRule"/>
</dbReference>
<dbReference type="PROSITE" id="PS01224">
    <property type="entry name" value="ARGC"/>
    <property type="match status" value="1"/>
</dbReference>
<accession>A0A0E4GA87</accession>
<evidence type="ECO:0000256" key="4">
    <source>
        <dbReference type="ARBA" id="ARBA00022857"/>
    </source>
</evidence>
<evidence type="ECO:0000256" key="1">
    <source>
        <dbReference type="ARBA" id="ARBA00004862"/>
    </source>
</evidence>
<keyword evidence="4 7" id="KW-0521">NADP</keyword>
<dbReference type="InterPro" id="IPR050085">
    <property type="entry name" value="AGPR"/>
</dbReference>
<dbReference type="CDD" id="cd17895">
    <property type="entry name" value="AGPR_1_N"/>
    <property type="match status" value="1"/>
</dbReference>
<dbReference type="FunFam" id="3.30.360.10:FF:000014">
    <property type="entry name" value="N-acetyl-gamma-glutamyl-phosphate reductase"/>
    <property type="match status" value="1"/>
</dbReference>
<evidence type="ECO:0000313" key="11">
    <source>
        <dbReference type="EMBL" id="CFX34181.1"/>
    </source>
</evidence>
<dbReference type="GO" id="GO:0051287">
    <property type="term" value="F:NAD binding"/>
    <property type="evidence" value="ECO:0007669"/>
    <property type="project" value="InterPro"/>
</dbReference>
<reference evidence="10 12" key="1">
    <citation type="submission" date="2015-03" db="EMBL/GenBank/DDBJ databases">
        <authorList>
            <person name="Strepis Nikolaos"/>
        </authorList>
    </citation>
    <scope>NUCLEOTIDE SEQUENCE [LARGE SCALE GENOMIC DNA]</scope>
    <source>
        <strain evidence="10 12">OL-4</strain>
    </source>
</reference>
<dbReference type="GO" id="GO:0006526">
    <property type="term" value="P:L-arginine biosynthetic process"/>
    <property type="evidence" value="ECO:0007669"/>
    <property type="project" value="UniProtKB-UniRule"/>
</dbReference>
<dbReference type="InterPro" id="IPR000706">
    <property type="entry name" value="AGPR_type-1"/>
</dbReference>
<evidence type="ECO:0000313" key="12">
    <source>
        <dbReference type="Proteomes" id="UP000045545"/>
    </source>
</evidence>
<keyword evidence="2 7" id="KW-0055">Arginine biosynthesis</keyword>
<evidence type="ECO:0000256" key="2">
    <source>
        <dbReference type="ARBA" id="ARBA00022571"/>
    </source>
</evidence>
<evidence type="ECO:0000256" key="7">
    <source>
        <dbReference type="HAMAP-Rule" id="MF_00150"/>
    </source>
</evidence>
<dbReference type="AlphaFoldDB" id="A0A0E4GA87"/>
<comment type="similarity">
    <text evidence="7">Belongs to the NAGSA dehydrogenase family. Type 1 subfamily.</text>
</comment>
<dbReference type="InterPro" id="IPR058924">
    <property type="entry name" value="AGPR_dimerisation_dom"/>
</dbReference>
<dbReference type="SMART" id="SM00859">
    <property type="entry name" value="Semialdhyde_dh"/>
    <property type="match status" value="1"/>
</dbReference>
<evidence type="ECO:0000256" key="5">
    <source>
        <dbReference type="ARBA" id="ARBA00023002"/>
    </source>
</evidence>
<dbReference type="SUPFAM" id="SSF55347">
    <property type="entry name" value="Glyceraldehyde-3-phosphate dehydrogenase-like, C-terminal domain"/>
    <property type="match status" value="1"/>
</dbReference>
<organism evidence="10 12">
    <name type="scientific">Syntrophomonas zehnderi OL-4</name>
    <dbReference type="NCBI Taxonomy" id="690567"/>
    <lineage>
        <taxon>Bacteria</taxon>
        <taxon>Bacillati</taxon>
        <taxon>Bacillota</taxon>
        <taxon>Clostridia</taxon>
        <taxon>Eubacteriales</taxon>
        <taxon>Syntrophomonadaceae</taxon>
        <taxon>Syntrophomonas</taxon>
    </lineage>
</organism>
<name>A0A0E4GA87_9FIRM</name>
<dbReference type="NCBIfam" id="TIGR01850">
    <property type="entry name" value="argC"/>
    <property type="match status" value="1"/>
</dbReference>
<evidence type="ECO:0000256" key="8">
    <source>
        <dbReference type="PROSITE-ProRule" id="PRU10010"/>
    </source>
</evidence>
<feature type="active site" evidence="7 8">
    <location>
        <position position="149"/>
    </location>
</feature>
<dbReference type="RefSeq" id="WP_046495039.1">
    <property type="nucleotide sequence ID" value="NZ_CGIH01000004.1"/>
</dbReference>
<comment type="subcellular location">
    <subcellularLocation>
        <location evidence="7">Cytoplasm</location>
    </subcellularLocation>
</comment>
<dbReference type="SUPFAM" id="SSF51735">
    <property type="entry name" value="NAD(P)-binding Rossmann-fold domains"/>
    <property type="match status" value="1"/>
</dbReference>
<keyword evidence="3 7" id="KW-0028">Amino-acid biosynthesis</keyword>
<evidence type="ECO:0000313" key="10">
    <source>
        <dbReference type="EMBL" id="CFX05839.1"/>
    </source>
</evidence>
<dbReference type="Proteomes" id="UP000045545">
    <property type="component" value="Unassembled WGS sequence"/>
</dbReference>
<dbReference type="InterPro" id="IPR023013">
    <property type="entry name" value="AGPR_AS"/>
</dbReference>
<dbReference type="EMBL" id="CGIH01000004">
    <property type="protein sequence ID" value="CFX05839.1"/>
    <property type="molecule type" value="Genomic_DNA"/>
</dbReference>
<dbReference type="InterPro" id="IPR000534">
    <property type="entry name" value="Semialdehyde_DH_NAD-bd"/>
</dbReference>
<dbReference type="GO" id="GO:0070401">
    <property type="term" value="F:NADP+ binding"/>
    <property type="evidence" value="ECO:0007669"/>
    <property type="project" value="InterPro"/>
</dbReference>
<proteinExistence type="inferred from homology"/>
<evidence type="ECO:0000259" key="9">
    <source>
        <dbReference type="SMART" id="SM00859"/>
    </source>
</evidence>
<dbReference type="EC" id="1.2.1.38" evidence="7"/>
<dbReference type="Gene3D" id="3.30.360.10">
    <property type="entry name" value="Dihydrodipicolinate Reductase, domain 2"/>
    <property type="match status" value="1"/>
</dbReference>